<evidence type="ECO:0000256" key="4">
    <source>
        <dbReference type="SAM" id="Coils"/>
    </source>
</evidence>
<proteinExistence type="predicted"/>
<feature type="compositionally biased region" description="Low complexity" evidence="5">
    <location>
        <begin position="549"/>
        <end position="588"/>
    </location>
</feature>
<comment type="cofactor">
    <cofactor evidence="1">
        <name>(R)-lipoate</name>
        <dbReference type="ChEBI" id="CHEBI:83088"/>
    </cofactor>
</comment>
<feature type="coiled-coil region" evidence="4">
    <location>
        <begin position="708"/>
        <end position="735"/>
    </location>
</feature>
<dbReference type="PANTHER" id="PTHR43178">
    <property type="entry name" value="DIHYDROLIPOAMIDE ACETYLTRANSFERASE COMPONENT OF PYRUVATE DEHYDROGENASE COMPLEX"/>
    <property type="match status" value="1"/>
</dbReference>
<dbReference type="EMBL" id="CP012357">
    <property type="protein sequence ID" value="AKX33803.1"/>
    <property type="molecule type" value="Genomic_DNA"/>
</dbReference>
<feature type="domain" description="2-oxoacid dehydrogenase acyltransferase catalytic" evidence="6">
    <location>
        <begin position="757"/>
        <end position="982"/>
    </location>
</feature>
<dbReference type="STRING" id="216942.SLITO_v1c01370"/>
<keyword evidence="3" id="KW-0012">Acyltransferase</keyword>
<gene>
    <name evidence="7" type="ORF">SLITO_v1c01370</name>
</gene>
<dbReference type="InterPro" id="IPR023213">
    <property type="entry name" value="CAT-like_dom_sf"/>
</dbReference>
<keyword evidence="4" id="KW-0175">Coiled coil</keyword>
<dbReference type="GO" id="GO:0031405">
    <property type="term" value="F:lipoic acid binding"/>
    <property type="evidence" value="ECO:0007669"/>
    <property type="project" value="TreeGrafter"/>
</dbReference>
<reference evidence="7 8" key="1">
    <citation type="journal article" date="2015" name="Genome Announc.">
        <title>Complete Genome Sequence of Spiroplasma litorale TN-1T (DSM 21781), a Bacterium Isolated from a Green-Eyed Horsefly (Tabanus nigrovittatus).</title>
        <authorList>
            <person name="Lo W.S."/>
            <person name="Lai Y.C."/>
            <person name="Lien Y.W."/>
            <person name="Wang T.H."/>
            <person name="Kuo C.H."/>
        </authorList>
    </citation>
    <scope>NUCLEOTIDE SEQUENCE [LARGE SCALE GENOMIC DNA]</scope>
    <source>
        <strain evidence="7 8">TN-1</strain>
    </source>
</reference>
<dbReference type="GO" id="GO:0005737">
    <property type="term" value="C:cytoplasm"/>
    <property type="evidence" value="ECO:0007669"/>
    <property type="project" value="TreeGrafter"/>
</dbReference>
<dbReference type="Gene3D" id="3.30.559.10">
    <property type="entry name" value="Chloramphenicol acetyltransferase-like domain"/>
    <property type="match status" value="1"/>
</dbReference>
<protein>
    <recommendedName>
        <fullName evidence="6">2-oxoacid dehydrogenase acyltransferase catalytic domain-containing protein</fullName>
    </recommendedName>
</protein>
<dbReference type="PANTHER" id="PTHR43178:SF5">
    <property type="entry name" value="LIPOAMIDE ACYLTRANSFERASE COMPONENT OF BRANCHED-CHAIN ALPHA-KETO ACID DEHYDROGENASE COMPLEX, MITOCHONDRIAL"/>
    <property type="match status" value="1"/>
</dbReference>
<evidence type="ECO:0000256" key="1">
    <source>
        <dbReference type="ARBA" id="ARBA00001938"/>
    </source>
</evidence>
<feature type="region of interest" description="Disordered" evidence="5">
    <location>
        <begin position="542"/>
        <end position="588"/>
    </location>
</feature>
<evidence type="ECO:0000259" key="6">
    <source>
        <dbReference type="Pfam" id="PF00198"/>
    </source>
</evidence>
<dbReference type="Proteomes" id="UP000067476">
    <property type="component" value="Chromosome"/>
</dbReference>
<dbReference type="InterPro" id="IPR001078">
    <property type="entry name" value="2-oxoacid_DH_actylTfrase"/>
</dbReference>
<keyword evidence="8" id="KW-1185">Reference proteome</keyword>
<dbReference type="KEGG" id="sll:SLITO_v1c01370"/>
<dbReference type="SUPFAM" id="SSF52777">
    <property type="entry name" value="CoA-dependent acyltransferases"/>
    <property type="match status" value="1"/>
</dbReference>
<evidence type="ECO:0000313" key="8">
    <source>
        <dbReference type="Proteomes" id="UP000067476"/>
    </source>
</evidence>
<dbReference type="GO" id="GO:0016407">
    <property type="term" value="F:acetyltransferase activity"/>
    <property type="evidence" value="ECO:0007669"/>
    <property type="project" value="TreeGrafter"/>
</dbReference>
<name>A0A0K1W0W8_9MOLU</name>
<evidence type="ECO:0000256" key="3">
    <source>
        <dbReference type="ARBA" id="ARBA00023315"/>
    </source>
</evidence>
<evidence type="ECO:0000256" key="5">
    <source>
        <dbReference type="SAM" id="MobiDB-lite"/>
    </source>
</evidence>
<sequence>MVHLRARNLPLKGILKDWLFQGNHTSFGEDFALIKLEDGSEVKIKSNYNGMITKTIKLGSPVKNGSILANIAIGEKEIQKIKTKSIKKSNSEFDGDDIKIPEVAEERLLDAESDADSFSGAVMYNRYNQAITPFSTTSEDIKDTQEKMEQIEEKDIQNMGTSASNKDRFAQMRENIRNSIKNAPQQKLMGDLPKEELLKISNTDLVNGAGQNNNLFAKDDLTGVSKFRQIIQARKEKLLEENDFKEVEDNTNQLNAMSKLDEKGRPLIMRNIIKSRIEKLNAAGGDPSVLENDIVATKENAIIDNQRQTSMGNNNFQNNKYDKTMNVSTDSTYMRQRSSEDGDFGISYGGYVEDQEPLVIDANSLSKYGGAVLPQKDPNQLVGELNSKGQKTYAESKLSSLYDNRKRWNLIKDRDERNIINMRREAVEKGLNEERMAFSKAIKDTGLPKEFTRQVPFQNPVTGKVEYVRYMDTPNGKKEFEGWLRASNLYTAYKDEMKYIESGGDQNQQEFTSLPDNKYIKTDQQRNNHQNQTPMQYQSYNNYQDNISNQPQQNVPNQNPVDYNNYQNNNNNNNNNNNQPQQNSYNLNYDNTIDSQIDLEKELQKQGREFKKQADEKTASKAITYLQKEIAELKSTLEQQNQLNSATTRLNQQSNFNGTNDLFGQMMQYMLMQNMMQNLNPKKDTNIDDIKSVIKDEIKQFTSKVATENIHDLEIAKLKQDAEKLKEELKVVNFEKDKPSNTIGYINYENAQNNEYVERTKVNENRNTAVKSMILSQNYIPPLTISTDIDMSSILKLKHVLRQTQSTVKFTTIAFIAKTISIALRDYPKLNSSYDPETNELVIKKYHNIGLATETSEGLIIPVLKFVEKLTIKEVAIDIREITQRLRKGFINDYESEGSTITIANYGNIGALQATPTIFYPNAAVIGVGKIVKKPVVVDNEKLAIKAIMNMSLTVDQRIIDAAEAGRFMARVKQILEKPEMLTVT</sequence>
<dbReference type="RefSeq" id="WP_075057900.1">
    <property type="nucleotide sequence ID" value="NZ_CP012357.1"/>
</dbReference>
<dbReference type="InterPro" id="IPR050743">
    <property type="entry name" value="2-oxoacid_DH_E2_comp"/>
</dbReference>
<dbReference type="OrthoDB" id="9805770at2"/>
<evidence type="ECO:0000256" key="2">
    <source>
        <dbReference type="ARBA" id="ARBA00022679"/>
    </source>
</evidence>
<dbReference type="Pfam" id="PF00198">
    <property type="entry name" value="2-oxoacid_dh"/>
    <property type="match status" value="1"/>
</dbReference>
<organism evidence="7 8">
    <name type="scientific">Spiroplasma litorale</name>
    <dbReference type="NCBI Taxonomy" id="216942"/>
    <lineage>
        <taxon>Bacteria</taxon>
        <taxon>Bacillati</taxon>
        <taxon>Mycoplasmatota</taxon>
        <taxon>Mollicutes</taxon>
        <taxon>Entomoplasmatales</taxon>
        <taxon>Spiroplasmataceae</taxon>
        <taxon>Spiroplasma</taxon>
    </lineage>
</organism>
<dbReference type="AlphaFoldDB" id="A0A0K1W0W8"/>
<dbReference type="PATRIC" id="fig|216942.3.peg.137"/>
<evidence type="ECO:0000313" key="7">
    <source>
        <dbReference type="EMBL" id="AKX33803.1"/>
    </source>
</evidence>
<keyword evidence="2" id="KW-0808">Transferase</keyword>
<accession>A0A0K1W0W8</accession>